<dbReference type="EMBL" id="JACIDH010000031">
    <property type="protein sequence ID" value="MBB3881100.1"/>
    <property type="molecule type" value="Genomic_DNA"/>
</dbReference>
<dbReference type="Proteomes" id="UP000538670">
    <property type="component" value="Unassembled WGS sequence"/>
</dbReference>
<evidence type="ECO:0000313" key="3">
    <source>
        <dbReference type="Proteomes" id="UP000538670"/>
    </source>
</evidence>
<organism evidence="2 3">
    <name type="scientific">Sphingomonas pseudosanguinis</name>
    <dbReference type="NCBI Taxonomy" id="413712"/>
    <lineage>
        <taxon>Bacteria</taxon>
        <taxon>Pseudomonadati</taxon>
        <taxon>Pseudomonadota</taxon>
        <taxon>Alphaproteobacteria</taxon>
        <taxon>Sphingomonadales</taxon>
        <taxon>Sphingomonadaceae</taxon>
        <taxon>Sphingomonas</taxon>
    </lineage>
</organism>
<protein>
    <submittedName>
        <fullName evidence="2">Uncharacterized protein</fullName>
    </submittedName>
</protein>
<feature type="transmembrane region" description="Helical" evidence="1">
    <location>
        <begin position="376"/>
        <end position="397"/>
    </location>
</feature>
<dbReference type="AlphaFoldDB" id="A0A7W6F528"/>
<dbReference type="RefSeq" id="WP_183953118.1">
    <property type="nucleotide sequence ID" value="NZ_JACIDH010000031.1"/>
</dbReference>
<feature type="transmembrane region" description="Helical" evidence="1">
    <location>
        <begin position="298"/>
        <end position="323"/>
    </location>
</feature>
<sequence length="470" mass="50408">MTASQADAPARAKRLRNPAFWRGLLPDAIRAGLVGMVIGALFFGLFCLANRASLGRDVATARAHIAQAFASGALQDQDYLDGNTDIGRHQYNDCLILRLAVDQRASPAQLTVSPLVQVPVPPRGECQTVHGFINGEPPVGTVFYHRYVHGHAMLARYLLPVLSVAAIRNLYHTVLTLLVLAGIVTGLIALGRGRRPVQGLFWLIVFLAVSRWFGLETYGQSLGHGPADIVLIGYLLFLAVVGTTWGIGRRAALISAALFGALTICFEFLTGGIPLGLAAVIGGLPFAWSSRAEARGPVFPLAPLIGFCASIATVMLLKIALVLKVFGLASMREDALQLKMRMGMDATRGETRDLGLALMAKKLAKGINGLAPGMHVMAGAIVAIALLAGLWGARHLLRSADPVVRQRTLALLASNAAILLMLTGFWQHTMIHAWFMERTLVWTIATGFALFALACRDRAYRVPPGAGCDR</sequence>
<feature type="transmembrane region" description="Helical" evidence="1">
    <location>
        <begin position="439"/>
        <end position="455"/>
    </location>
</feature>
<feature type="transmembrane region" description="Helical" evidence="1">
    <location>
        <begin position="197"/>
        <end position="215"/>
    </location>
</feature>
<feature type="transmembrane region" description="Helical" evidence="1">
    <location>
        <begin position="253"/>
        <end position="286"/>
    </location>
</feature>
<keyword evidence="3" id="KW-1185">Reference proteome</keyword>
<feature type="transmembrane region" description="Helical" evidence="1">
    <location>
        <begin position="28"/>
        <end position="49"/>
    </location>
</feature>
<feature type="transmembrane region" description="Helical" evidence="1">
    <location>
        <begin position="170"/>
        <end position="191"/>
    </location>
</feature>
<feature type="transmembrane region" description="Helical" evidence="1">
    <location>
        <begin position="227"/>
        <end position="247"/>
    </location>
</feature>
<evidence type="ECO:0000313" key="2">
    <source>
        <dbReference type="EMBL" id="MBB3881100.1"/>
    </source>
</evidence>
<accession>A0A7W6F528</accession>
<reference evidence="2 3" key="1">
    <citation type="submission" date="2020-08" db="EMBL/GenBank/DDBJ databases">
        <title>Genomic Encyclopedia of Type Strains, Phase IV (KMG-IV): sequencing the most valuable type-strain genomes for metagenomic binning, comparative biology and taxonomic classification.</title>
        <authorList>
            <person name="Goeker M."/>
        </authorList>
    </citation>
    <scope>NUCLEOTIDE SEQUENCE [LARGE SCALE GENOMIC DNA]</scope>
    <source>
        <strain evidence="2 3">DSM 19512</strain>
    </source>
</reference>
<keyword evidence="1" id="KW-0472">Membrane</keyword>
<keyword evidence="1" id="KW-0812">Transmembrane</keyword>
<keyword evidence="1" id="KW-1133">Transmembrane helix</keyword>
<comment type="caution">
    <text evidence="2">The sequence shown here is derived from an EMBL/GenBank/DDBJ whole genome shotgun (WGS) entry which is preliminary data.</text>
</comment>
<gene>
    <name evidence="2" type="ORF">GGR48_003554</name>
</gene>
<proteinExistence type="predicted"/>
<name>A0A7W6F528_9SPHN</name>
<evidence type="ECO:0000256" key="1">
    <source>
        <dbReference type="SAM" id="Phobius"/>
    </source>
</evidence>